<reference evidence="1" key="1">
    <citation type="submission" date="2021-01" db="EMBL/GenBank/DDBJ databases">
        <authorList>
            <person name="Corre E."/>
            <person name="Pelletier E."/>
            <person name="Niang G."/>
            <person name="Scheremetjew M."/>
            <person name="Finn R."/>
            <person name="Kale V."/>
            <person name="Holt S."/>
            <person name="Cochrane G."/>
            <person name="Meng A."/>
            <person name="Brown T."/>
            <person name="Cohen L."/>
        </authorList>
    </citation>
    <scope>NUCLEOTIDE SEQUENCE</scope>
    <source>
        <strain evidence="1">CCMP281</strain>
    </source>
</reference>
<name>A0A7S3EZW1_9EUKA</name>
<dbReference type="EMBL" id="HBHX01034418">
    <property type="protein sequence ID" value="CAE0118411.1"/>
    <property type="molecule type" value="Transcribed_RNA"/>
</dbReference>
<sequence>MAVEVYETIEESRAAVCQAEEYLEALSNVGPMQVRRMFSAIVDRVKAEQMATMLLHHVELYIKKFEAVDGHRHELLQQVSRDQRSVGAVMSNLQSHKAQRASWSVSTMMLSTMLSVGQEIEDLHAKYEAKSLDLFGVKGIFDCSLGDTSIVELSDPKSFPLAKTSAAAAAFAARQGSAAPRLLPRTFVSDPCSVESKKADASSPSRAVEADNCADEAKESFARRPGGTGLRILPQSFAADRRPQVDAFCC</sequence>
<accession>A0A7S3EZW1</accession>
<evidence type="ECO:0000313" key="1">
    <source>
        <dbReference type="EMBL" id="CAE0118411.1"/>
    </source>
</evidence>
<organism evidence="1">
    <name type="scientific">Haptolina ericina</name>
    <dbReference type="NCBI Taxonomy" id="156174"/>
    <lineage>
        <taxon>Eukaryota</taxon>
        <taxon>Haptista</taxon>
        <taxon>Haptophyta</taxon>
        <taxon>Prymnesiophyceae</taxon>
        <taxon>Prymnesiales</taxon>
        <taxon>Prymnesiaceae</taxon>
        <taxon>Haptolina</taxon>
    </lineage>
</organism>
<proteinExistence type="predicted"/>
<gene>
    <name evidence="1" type="ORF">HERI1096_LOCUS19110</name>
</gene>
<protein>
    <submittedName>
        <fullName evidence="1">Uncharacterized protein</fullName>
    </submittedName>
</protein>
<dbReference type="AlphaFoldDB" id="A0A7S3EZW1"/>